<gene>
    <name evidence="3" type="ORF">Q8A57_01070</name>
</gene>
<dbReference type="PANTHER" id="PTHR42208:SF1">
    <property type="entry name" value="HEAVY METAL TRANSPORTER"/>
    <property type="match status" value="1"/>
</dbReference>
<dbReference type="RefSeq" id="WP_305169072.1">
    <property type="nucleotide sequence ID" value="NZ_JAUUUU010000001.1"/>
</dbReference>
<protein>
    <submittedName>
        <fullName evidence="3">Sulfite exporter TauE/SafE family protein</fullName>
    </submittedName>
</protein>
<evidence type="ECO:0000256" key="1">
    <source>
        <dbReference type="SAM" id="Phobius"/>
    </source>
</evidence>
<feature type="transmembrane region" description="Helical" evidence="1">
    <location>
        <begin position="79"/>
        <end position="99"/>
    </location>
</feature>
<evidence type="ECO:0000313" key="4">
    <source>
        <dbReference type="Proteomes" id="UP001178354"/>
    </source>
</evidence>
<dbReference type="EMBL" id="JAUUUU010000001">
    <property type="protein sequence ID" value="MDP1519558.1"/>
    <property type="molecule type" value="Genomic_DNA"/>
</dbReference>
<keyword evidence="1" id="KW-0472">Membrane</keyword>
<dbReference type="Pfam" id="PF13386">
    <property type="entry name" value="DsbD_2"/>
    <property type="match status" value="1"/>
</dbReference>
<feature type="transmembrane region" description="Helical" evidence="1">
    <location>
        <begin position="136"/>
        <end position="161"/>
    </location>
</feature>
<dbReference type="InterPro" id="IPR039447">
    <property type="entry name" value="UreH-like_TM_dom"/>
</dbReference>
<keyword evidence="1" id="KW-0812">Transmembrane</keyword>
<keyword evidence="4" id="KW-1185">Reference proteome</keyword>
<reference evidence="3" key="1">
    <citation type="journal article" date="2010" name="Int. J. Syst. Evol. Microbiol.">
        <title>Porticoccus litoralis gen. nov., sp. nov., a gammaproteobacterium isolated from the Yellow Sea.</title>
        <authorList>
            <person name="Oh H.M."/>
            <person name="Kim H."/>
            <person name="Kim K.M."/>
            <person name="Min G.S."/>
            <person name="Cho J.C."/>
        </authorList>
    </citation>
    <scope>NUCLEOTIDE SEQUENCE</scope>
    <source>
        <strain evidence="3">DSM 25064</strain>
    </source>
</reference>
<reference evidence="3" key="2">
    <citation type="submission" date="2023-08" db="EMBL/GenBank/DDBJ databases">
        <authorList>
            <person name="Luo J."/>
        </authorList>
    </citation>
    <scope>NUCLEOTIDE SEQUENCE</scope>
    <source>
        <strain evidence="3">DSM 25064</strain>
    </source>
</reference>
<feature type="transmembrane region" description="Helical" evidence="1">
    <location>
        <begin position="199"/>
        <end position="217"/>
    </location>
</feature>
<accession>A0AAW8AYL9</accession>
<dbReference type="AlphaFoldDB" id="A0AAW8AYL9"/>
<sequence length="246" mass="26474">MSDIGDMSVLAMFVIGLMGAGHCVGMCGGIVAALGFATEGKGRRWPILLSYNLGRILSYSVAGGLVGLLGLFGREYLFLGPWLRGLSGVLLILMGLYLADWWRVLSWLERGGQYIWRYLQPLGNGLFRVTGVGRGFLFGMLWGWLPCGLVYSALAFAAATAEPLSGALAMAAFGVGTLPAMLAGGFFSAQLQQWLQGRVLRSLMALVLILFGAWIVWSAVAHAHHQPVEAASEKGISNANHQHMHH</sequence>
<feature type="transmembrane region" description="Helical" evidence="1">
    <location>
        <begin position="12"/>
        <end position="36"/>
    </location>
</feature>
<dbReference type="PANTHER" id="PTHR42208">
    <property type="entry name" value="HEAVY METAL TRANSPORTER-RELATED"/>
    <property type="match status" value="1"/>
</dbReference>
<organism evidence="3 4">
    <name type="scientific">Porticoccus litoralis</name>
    <dbReference type="NCBI Taxonomy" id="434086"/>
    <lineage>
        <taxon>Bacteria</taxon>
        <taxon>Pseudomonadati</taxon>
        <taxon>Pseudomonadota</taxon>
        <taxon>Gammaproteobacteria</taxon>
        <taxon>Cellvibrionales</taxon>
        <taxon>Porticoccaceae</taxon>
        <taxon>Porticoccus</taxon>
    </lineage>
</organism>
<feature type="transmembrane region" description="Helical" evidence="1">
    <location>
        <begin position="56"/>
        <end position="73"/>
    </location>
</feature>
<feature type="transmembrane region" description="Helical" evidence="1">
    <location>
        <begin position="167"/>
        <end position="187"/>
    </location>
</feature>
<comment type="caution">
    <text evidence="3">The sequence shown here is derived from an EMBL/GenBank/DDBJ whole genome shotgun (WGS) entry which is preliminary data.</text>
</comment>
<proteinExistence type="predicted"/>
<dbReference type="Proteomes" id="UP001178354">
    <property type="component" value="Unassembled WGS sequence"/>
</dbReference>
<feature type="domain" description="Urease accessory protein UreH-like transmembrane" evidence="2">
    <location>
        <begin position="11"/>
        <end position="214"/>
    </location>
</feature>
<name>A0AAW8AYL9_9GAMM</name>
<evidence type="ECO:0000259" key="2">
    <source>
        <dbReference type="Pfam" id="PF13386"/>
    </source>
</evidence>
<keyword evidence="1" id="KW-1133">Transmembrane helix</keyword>
<evidence type="ECO:0000313" key="3">
    <source>
        <dbReference type="EMBL" id="MDP1519558.1"/>
    </source>
</evidence>